<dbReference type="AlphaFoldDB" id="C3X362"/>
<evidence type="ECO:0000313" key="1">
    <source>
        <dbReference type="EMBL" id="EEO27648.1"/>
    </source>
</evidence>
<dbReference type="RefSeq" id="WP_005876791.1">
    <property type="nucleotide sequence ID" value="NZ_CABMNL010000001.1"/>
</dbReference>
<sequence length="54" mass="6519">MTPEQIETEFWAAHYFDKPVSESVVDDEFDPEEVQELMERDDWEDILNVKQDRS</sequence>
<evidence type="ECO:0000313" key="2">
    <source>
        <dbReference type="Proteomes" id="UP000003973"/>
    </source>
</evidence>
<gene>
    <name evidence="1" type="ORF">OFAG_00801</name>
</gene>
<reference evidence="1" key="1">
    <citation type="submission" date="2011-10" db="EMBL/GenBank/DDBJ databases">
        <title>The Genome Sequence of Oxalobacter formigenes HOxBLS.</title>
        <authorList>
            <consortium name="The Broad Institute Genome Sequencing Platform"/>
            <person name="Earl A."/>
            <person name="Ward D."/>
            <person name="Feldgarden M."/>
            <person name="Gevers D."/>
            <person name="Allison M.J."/>
            <person name="Humphrey S."/>
            <person name="Young S.K."/>
            <person name="Zeng Q."/>
            <person name="Gargeya S."/>
            <person name="Fitzgerald M."/>
            <person name="Haas B."/>
            <person name="Abouelleil A."/>
            <person name="Alvarado L."/>
            <person name="Arachchi H.M."/>
            <person name="Berlin A."/>
            <person name="Brown A."/>
            <person name="Chapman S.B."/>
            <person name="Chen Z."/>
            <person name="Dunbar C."/>
            <person name="Freedman E."/>
            <person name="Gearin G."/>
            <person name="Goldberg J."/>
            <person name="Griggs A."/>
            <person name="Gujja S."/>
            <person name="Heiman D."/>
            <person name="Howarth C."/>
            <person name="Larson L."/>
            <person name="Lui A."/>
            <person name="MacDonald P.J.P."/>
            <person name="Montmayeur A."/>
            <person name="Murphy C."/>
            <person name="Neiman D."/>
            <person name="Pearson M."/>
            <person name="Priest M."/>
            <person name="Roberts A."/>
            <person name="Saif S."/>
            <person name="Shea T."/>
            <person name="Shenoy N."/>
            <person name="Sisk P."/>
            <person name="Stolte C."/>
            <person name="Sykes S."/>
            <person name="Wortman J."/>
            <person name="Nusbaum C."/>
            <person name="Birren B."/>
        </authorList>
    </citation>
    <scope>NUCLEOTIDE SEQUENCE [LARGE SCALE GENOMIC DNA]</scope>
    <source>
        <strain evidence="1">HOxBLS</strain>
    </source>
</reference>
<name>C3X362_9BURK</name>
<accession>C3X362</accession>
<proteinExistence type="predicted"/>
<organism evidence="1 2">
    <name type="scientific">Oxalobacter paraformigenes</name>
    <dbReference type="NCBI Taxonomy" id="556268"/>
    <lineage>
        <taxon>Bacteria</taxon>
        <taxon>Pseudomonadati</taxon>
        <taxon>Pseudomonadota</taxon>
        <taxon>Betaproteobacteria</taxon>
        <taxon>Burkholderiales</taxon>
        <taxon>Oxalobacteraceae</taxon>
        <taxon>Oxalobacter</taxon>
    </lineage>
</organism>
<comment type="caution">
    <text evidence="1">The sequence shown here is derived from an EMBL/GenBank/DDBJ whole genome shotgun (WGS) entry which is preliminary data.</text>
</comment>
<dbReference type="Proteomes" id="UP000003973">
    <property type="component" value="Unassembled WGS sequence"/>
</dbReference>
<keyword evidence="2" id="KW-1185">Reference proteome</keyword>
<protein>
    <submittedName>
        <fullName evidence="1">Uncharacterized protein</fullName>
    </submittedName>
</protein>
<dbReference type="HOGENOM" id="CLU_3046072_0_0_4"/>
<dbReference type="EMBL" id="ACDP02000023">
    <property type="protein sequence ID" value="EEO27648.1"/>
    <property type="molecule type" value="Genomic_DNA"/>
</dbReference>